<name>A0A1S9RMG0_PENBI</name>
<dbReference type="Proteomes" id="UP000190744">
    <property type="component" value="Unassembled WGS sequence"/>
</dbReference>
<protein>
    <recommendedName>
        <fullName evidence="3">Transcription factor domain-containing protein</fullName>
    </recommendedName>
</protein>
<dbReference type="InterPro" id="IPR021858">
    <property type="entry name" value="Fun_TF"/>
</dbReference>
<dbReference type="EMBL" id="LJBN01000137">
    <property type="protein sequence ID" value="OOQ86551.1"/>
    <property type="molecule type" value="Genomic_DNA"/>
</dbReference>
<reference evidence="2" key="1">
    <citation type="submission" date="2015-09" db="EMBL/GenBank/DDBJ databases">
        <authorList>
            <person name="Fill T.P."/>
            <person name="Baretta J.F."/>
            <person name="de Almeida L.G."/>
            <person name="Rocha M."/>
            <person name="de Souza D.H."/>
            <person name="Malavazi I."/>
            <person name="Cerdeira L.T."/>
            <person name="Hong H."/>
            <person name="Samborskyy M."/>
            <person name="de Vasconcelos A.T."/>
            <person name="Leadlay P."/>
            <person name="Rodrigues-Filho E."/>
        </authorList>
    </citation>
    <scope>NUCLEOTIDE SEQUENCE [LARGE SCALE GENOMIC DNA]</scope>
    <source>
        <strain evidence="2">LaBioMMi 136</strain>
    </source>
</reference>
<dbReference type="PANTHER" id="PTHR37540:SF5">
    <property type="entry name" value="TRANSCRIPTION FACTOR DOMAIN-CONTAINING PROTEIN"/>
    <property type="match status" value="1"/>
</dbReference>
<proteinExistence type="predicted"/>
<comment type="caution">
    <text evidence="1">The sequence shown here is derived from an EMBL/GenBank/DDBJ whole genome shotgun (WGS) entry which is preliminary data.</text>
</comment>
<evidence type="ECO:0000313" key="1">
    <source>
        <dbReference type="EMBL" id="OOQ86551.1"/>
    </source>
</evidence>
<evidence type="ECO:0008006" key="3">
    <source>
        <dbReference type="Google" id="ProtNLM"/>
    </source>
</evidence>
<gene>
    <name evidence="1" type="ORF">PEBR_20798</name>
</gene>
<sequence length="483" mass="55434">MESSPRHNTKNPENFETASQAEVFVGDLSEAQGGSDRVQFEFVNLIPDTTARSHAMKMYWRQKKSTRDRREKNWSDNQRFVRPLLPAKDSAVQPYVSEQLEAQKMPLNDSTTRAQFMQDTSSMGLADQLWEGLQFPFSDILFREKDSSLCQVTVEHRTLFYHWLAMHAEEIHSNLGTATISPFRDIWMPLDLSNPASFNAILAHAAAHISETQNKESNSEILRFKIEAIELVNKWLGDPTTSFKDEVFAAVLRLFTFERYRGTSERSNLHKRGLHQMVEARGGYRTFETNWRLQLALSMVLVDRVYLTPESSSCGVPVKELEEFLCDALSLSYRPQPTQTPFIQNTNSFNLVSLRNAIMTLKHKRLEMELSDGDTFSVHDPLFPTLETIIFICIAFLQERHEGHMIIGRIDLLSLESLLFASYSSWVDSERMLSELVWNQFAHRDQNLQLKNQIATITGSLSGMNPLALRGLELCLLNRLLTF</sequence>
<dbReference type="Pfam" id="PF11951">
    <property type="entry name" value="Fungal_trans_2"/>
    <property type="match status" value="1"/>
</dbReference>
<accession>A0A1S9RMG0</accession>
<dbReference type="PANTHER" id="PTHR37540">
    <property type="entry name" value="TRANSCRIPTION FACTOR (ACR-2), PUTATIVE-RELATED-RELATED"/>
    <property type="match status" value="1"/>
</dbReference>
<evidence type="ECO:0000313" key="2">
    <source>
        <dbReference type="Proteomes" id="UP000190744"/>
    </source>
</evidence>
<organism evidence="1 2">
    <name type="scientific">Penicillium brasilianum</name>
    <dbReference type="NCBI Taxonomy" id="104259"/>
    <lineage>
        <taxon>Eukaryota</taxon>
        <taxon>Fungi</taxon>
        <taxon>Dikarya</taxon>
        <taxon>Ascomycota</taxon>
        <taxon>Pezizomycotina</taxon>
        <taxon>Eurotiomycetes</taxon>
        <taxon>Eurotiomycetidae</taxon>
        <taxon>Eurotiales</taxon>
        <taxon>Aspergillaceae</taxon>
        <taxon>Penicillium</taxon>
    </lineage>
</organism>
<dbReference type="AlphaFoldDB" id="A0A1S9RMG0"/>